<keyword evidence="9" id="KW-1185">Reference proteome</keyword>
<proteinExistence type="inferred from homology"/>
<comment type="subunit">
    <text evidence="7">Component of a multi-subunit COQ enzyme complex, composed of at least COQ3, COQ4, COQ5, COQ6, COQ7 and COQ9.</text>
</comment>
<dbReference type="GO" id="GO:0120539">
    <property type="term" value="F:4-hydroxy-3-methoxy-5-polyprenylbenzoate decarboxylase activity"/>
    <property type="evidence" value="ECO:0007669"/>
    <property type="project" value="UniProtKB-EC"/>
</dbReference>
<keyword evidence="3 7" id="KW-0496">Mitochondrion</keyword>
<feature type="binding site" evidence="7">
    <location>
        <position position="182"/>
    </location>
    <ligand>
        <name>Zn(2+)</name>
        <dbReference type="ChEBI" id="CHEBI:29105"/>
    </ligand>
</feature>
<reference evidence="8" key="1">
    <citation type="submission" date="2021-11" db="EMBL/GenBank/DDBJ databases">
        <authorList>
            <person name="Herlambang A."/>
            <person name="Guo Y."/>
            <person name="Takashima Y."/>
            <person name="Nishizawa T."/>
        </authorList>
    </citation>
    <scope>NUCLEOTIDE SEQUENCE</scope>
    <source>
        <strain evidence="8">E1425</strain>
    </source>
</reference>
<protein>
    <recommendedName>
        <fullName evidence="6">4-hydroxy-3-methoxy-5-polyprenylbenzoate decarboxylase</fullName>
    </recommendedName>
</protein>
<name>A0A9P3HK35_9FUNG</name>
<evidence type="ECO:0000313" key="8">
    <source>
        <dbReference type="EMBL" id="GJJ78117.1"/>
    </source>
</evidence>
<dbReference type="Proteomes" id="UP000827284">
    <property type="component" value="Unassembled WGS sequence"/>
</dbReference>
<evidence type="ECO:0000256" key="3">
    <source>
        <dbReference type="ARBA" id="ARBA00023128"/>
    </source>
</evidence>
<dbReference type="HAMAP" id="MF_03111">
    <property type="entry name" value="Coq4"/>
    <property type="match status" value="1"/>
</dbReference>
<feature type="binding site" evidence="7">
    <location>
        <position position="178"/>
    </location>
    <ligand>
        <name>Zn(2+)</name>
        <dbReference type="ChEBI" id="CHEBI:29105"/>
    </ligand>
</feature>
<evidence type="ECO:0000313" key="9">
    <source>
        <dbReference type="Proteomes" id="UP000827284"/>
    </source>
</evidence>
<reference evidence="8" key="2">
    <citation type="journal article" date="2022" name="Microbiol. Resour. Announc.">
        <title>Whole-Genome Sequence of Entomortierella parvispora E1425, a Mucoromycotan Fungus Associated with Burkholderiaceae-Related Endosymbiotic Bacteria.</title>
        <authorList>
            <person name="Herlambang A."/>
            <person name="Guo Y."/>
            <person name="Takashima Y."/>
            <person name="Narisawa K."/>
            <person name="Ohta H."/>
            <person name="Nishizawa T."/>
        </authorList>
    </citation>
    <scope>NUCLEOTIDE SEQUENCE</scope>
    <source>
        <strain evidence="8">E1425</strain>
    </source>
</reference>
<comment type="subcellular location">
    <subcellularLocation>
        <location evidence="7">Mitochondrion inner membrane</location>
        <topology evidence="7">Peripheral membrane protein</topology>
        <orientation evidence="7">Matrix side</orientation>
    </subcellularLocation>
</comment>
<keyword evidence="1 7" id="KW-0831">Ubiquinone biosynthesis</keyword>
<sequence>MSARTITAATANATIASIRARSLALTRRPAHWTRCATLFTCRSPLEPPTGKLYEGHIPISPLQRSILAVGSAFTALANPLRGDMVAALGETTGGMFLARIRDQMLLDPEGRRILRERPKITSESMQLDALRQLPDGTFGREYVRFLDDQQVSPDTREPVHFVDSEELAYVMQRYRETHDFYHTLTGLPVTVDGEIALKWFEMLQTGLPMTMLSSFFGPLRLTSEERSRLHEYYIPWALEYGSSSKLLMNVRWEEWMDRPVEEVQRELGVQPCPQV</sequence>
<comment type="catalytic activity">
    <reaction evidence="7">
        <text>a 4-hydroxy-3-methoxy-5-(all-trans-polyprenyl)benzoate + H(+) = a 2-methoxy-6-(all-trans-polyprenyl)phenol + CO2</text>
        <dbReference type="Rhea" id="RHEA:81179"/>
        <dbReference type="Rhea" id="RHEA-COMP:9551"/>
        <dbReference type="Rhea" id="RHEA-COMP:10931"/>
        <dbReference type="ChEBI" id="CHEBI:15378"/>
        <dbReference type="ChEBI" id="CHEBI:16526"/>
        <dbReference type="ChEBI" id="CHEBI:62731"/>
        <dbReference type="ChEBI" id="CHEBI:84443"/>
        <dbReference type="EC" id="4.1.1.130"/>
    </reaction>
</comment>
<keyword evidence="7" id="KW-0862">Zinc</keyword>
<evidence type="ECO:0000256" key="5">
    <source>
        <dbReference type="ARBA" id="ARBA00023239"/>
    </source>
</evidence>
<dbReference type="Pfam" id="PF05019">
    <property type="entry name" value="Coq4"/>
    <property type="match status" value="1"/>
</dbReference>
<keyword evidence="8" id="KW-0830">Ubiquinone</keyword>
<dbReference type="PANTHER" id="PTHR12922:SF7">
    <property type="entry name" value="UBIQUINONE BIOSYNTHESIS PROTEIN COQ4 HOMOLOG, MITOCHONDRIAL"/>
    <property type="match status" value="1"/>
</dbReference>
<evidence type="ECO:0000256" key="2">
    <source>
        <dbReference type="ARBA" id="ARBA00022792"/>
    </source>
</evidence>
<keyword evidence="5 7" id="KW-0456">Lyase</keyword>
<accession>A0A9P3HK35</accession>
<dbReference type="AlphaFoldDB" id="A0A9P3HK35"/>
<dbReference type="GO" id="GO:0008270">
    <property type="term" value="F:zinc ion binding"/>
    <property type="evidence" value="ECO:0007669"/>
    <property type="project" value="UniProtKB-UniRule"/>
</dbReference>
<evidence type="ECO:0000256" key="1">
    <source>
        <dbReference type="ARBA" id="ARBA00022688"/>
    </source>
</evidence>
<comment type="similarity">
    <text evidence="7">Belongs to the COQ4 family.</text>
</comment>
<dbReference type="InterPro" id="IPR007715">
    <property type="entry name" value="Coq4"/>
</dbReference>
<keyword evidence="2 7" id="KW-0999">Mitochondrion inner membrane</keyword>
<dbReference type="OrthoDB" id="4249at2759"/>
<comment type="function">
    <text evidence="7">Lyase that catalyzes the C1-decarboxylation of 4-hydroxy-3-methoxy-5-(all-trans-polyprenyl)benzoic acid into 2-methoxy-6-(all-trans-polyprenyl)phenol during ubiquinone biosynthesis.</text>
</comment>
<feature type="binding site" evidence="7">
    <location>
        <position position="194"/>
    </location>
    <ligand>
        <name>Zn(2+)</name>
        <dbReference type="ChEBI" id="CHEBI:29105"/>
    </ligand>
</feature>
<gene>
    <name evidence="7" type="primary">COQ4</name>
    <name evidence="8" type="ORF">EMPS_10476</name>
</gene>
<dbReference type="GO" id="GO:0031314">
    <property type="term" value="C:extrinsic component of mitochondrial inner membrane"/>
    <property type="evidence" value="ECO:0007669"/>
    <property type="project" value="UniProtKB-UniRule"/>
</dbReference>
<comment type="cofactor">
    <cofactor evidence="7">
        <name>Zn(2+)</name>
        <dbReference type="ChEBI" id="CHEBI:29105"/>
    </cofactor>
</comment>
<evidence type="ECO:0000256" key="4">
    <source>
        <dbReference type="ARBA" id="ARBA00023136"/>
    </source>
</evidence>
<evidence type="ECO:0000256" key="7">
    <source>
        <dbReference type="HAMAP-Rule" id="MF_03111"/>
    </source>
</evidence>
<keyword evidence="7" id="KW-0479">Metal-binding</keyword>
<organism evidence="8 9">
    <name type="scientific">Entomortierella parvispora</name>
    <dbReference type="NCBI Taxonomy" id="205924"/>
    <lineage>
        <taxon>Eukaryota</taxon>
        <taxon>Fungi</taxon>
        <taxon>Fungi incertae sedis</taxon>
        <taxon>Mucoromycota</taxon>
        <taxon>Mortierellomycotina</taxon>
        <taxon>Mortierellomycetes</taxon>
        <taxon>Mortierellales</taxon>
        <taxon>Mortierellaceae</taxon>
        <taxon>Entomortierella</taxon>
    </lineage>
</organism>
<dbReference type="PANTHER" id="PTHR12922">
    <property type="entry name" value="UBIQUINONE BIOSYNTHESIS PROTEIN"/>
    <property type="match status" value="1"/>
</dbReference>
<comment type="caution">
    <text evidence="8">The sequence shown here is derived from an EMBL/GenBank/DDBJ whole genome shotgun (WGS) entry which is preliminary data.</text>
</comment>
<comment type="pathway">
    <text evidence="7">Cofactor biosynthesis; ubiquinone biosynthesis.</text>
</comment>
<dbReference type="EMBL" id="BQFW01000014">
    <property type="protein sequence ID" value="GJJ78117.1"/>
    <property type="molecule type" value="Genomic_DNA"/>
</dbReference>
<keyword evidence="4 7" id="KW-0472">Membrane</keyword>
<evidence type="ECO:0000256" key="6">
    <source>
        <dbReference type="ARBA" id="ARBA00081568"/>
    </source>
</evidence>
<feature type="binding site" evidence="7">
    <location>
        <position position="179"/>
    </location>
    <ligand>
        <name>Zn(2+)</name>
        <dbReference type="ChEBI" id="CHEBI:29105"/>
    </ligand>
</feature>
<dbReference type="InterPro" id="IPR027540">
    <property type="entry name" value="Coq4_euk"/>
</dbReference>